<dbReference type="AlphaFoldDB" id="A0A0F9AGI4"/>
<organism evidence="1">
    <name type="scientific">marine sediment metagenome</name>
    <dbReference type="NCBI Taxonomy" id="412755"/>
    <lineage>
        <taxon>unclassified sequences</taxon>
        <taxon>metagenomes</taxon>
        <taxon>ecological metagenomes</taxon>
    </lineage>
</organism>
<comment type="caution">
    <text evidence="1">The sequence shown here is derived from an EMBL/GenBank/DDBJ whole genome shotgun (WGS) entry which is preliminary data.</text>
</comment>
<evidence type="ECO:0000313" key="1">
    <source>
        <dbReference type="EMBL" id="KKK71286.1"/>
    </source>
</evidence>
<name>A0A0F9AGI4_9ZZZZ</name>
<dbReference type="EMBL" id="LAZR01057807">
    <property type="protein sequence ID" value="KKK71286.1"/>
    <property type="molecule type" value="Genomic_DNA"/>
</dbReference>
<gene>
    <name evidence="1" type="ORF">LCGC14_2915410</name>
</gene>
<accession>A0A0F9AGI4</accession>
<protein>
    <submittedName>
        <fullName evidence="1">Uncharacterized protein</fullName>
    </submittedName>
</protein>
<reference evidence="1" key="1">
    <citation type="journal article" date="2015" name="Nature">
        <title>Complex archaea that bridge the gap between prokaryotes and eukaryotes.</title>
        <authorList>
            <person name="Spang A."/>
            <person name="Saw J.H."/>
            <person name="Jorgensen S.L."/>
            <person name="Zaremba-Niedzwiedzka K."/>
            <person name="Martijn J."/>
            <person name="Lind A.E."/>
            <person name="van Eijk R."/>
            <person name="Schleper C."/>
            <person name="Guy L."/>
            <person name="Ettema T.J."/>
        </authorList>
    </citation>
    <scope>NUCLEOTIDE SEQUENCE</scope>
</reference>
<proteinExistence type="predicted"/>
<sequence>MKNKKVEIKSSEPNIIIIDGEEYILERESSKKIDGIEHSDKLIFKPYKKDEFIKDLNLIIEALSKKTTKKAAPIIFDVEMEIVVDKKIISHVKKLYVRRLALRIQKNKPIKKQKGCLGFKIGNDAYVQLIE</sequence>